<feature type="domain" description="DUF2428" evidence="2">
    <location>
        <begin position="38"/>
        <end position="385"/>
    </location>
</feature>
<evidence type="ECO:0000313" key="4">
    <source>
        <dbReference type="Proteomes" id="UP000747399"/>
    </source>
</evidence>
<dbReference type="AlphaFoldDB" id="A0A8J4F1E6"/>
<dbReference type="GO" id="GO:0005829">
    <property type="term" value="C:cytosol"/>
    <property type="evidence" value="ECO:0007669"/>
    <property type="project" value="TreeGrafter"/>
</dbReference>
<feature type="non-terminal residue" evidence="3">
    <location>
        <position position="1"/>
    </location>
</feature>
<name>A0A8J4F1E6_9CHLO</name>
<keyword evidence="4" id="KW-1185">Reference proteome</keyword>
<evidence type="ECO:0000313" key="3">
    <source>
        <dbReference type="EMBL" id="GIL53785.1"/>
    </source>
</evidence>
<feature type="compositionally biased region" description="Low complexity" evidence="1">
    <location>
        <begin position="150"/>
        <end position="165"/>
    </location>
</feature>
<dbReference type="PANTHER" id="PTHR14387:SF0">
    <property type="entry name" value="DUF2428 DOMAIN-CONTAINING PROTEIN"/>
    <property type="match status" value="1"/>
</dbReference>
<protein>
    <recommendedName>
        <fullName evidence="2">DUF2428 domain-containing protein</fullName>
    </recommendedName>
</protein>
<feature type="non-terminal residue" evidence="3">
    <location>
        <position position="418"/>
    </location>
</feature>
<evidence type="ECO:0000259" key="2">
    <source>
        <dbReference type="Pfam" id="PF10350"/>
    </source>
</evidence>
<feature type="region of interest" description="Disordered" evidence="1">
    <location>
        <begin position="145"/>
        <end position="174"/>
    </location>
</feature>
<dbReference type="EMBL" id="BNCO01000016">
    <property type="protein sequence ID" value="GIL53785.1"/>
    <property type="molecule type" value="Genomic_DNA"/>
</dbReference>
<dbReference type="Pfam" id="PF10350">
    <property type="entry name" value="DUF2428"/>
    <property type="match status" value="1"/>
</dbReference>
<dbReference type="Proteomes" id="UP000747399">
    <property type="component" value="Unassembled WGS sequence"/>
</dbReference>
<dbReference type="PANTHER" id="PTHR14387">
    <property type="entry name" value="THADA/DEATH RECEPTOR INTERACTING PROTEIN"/>
    <property type="match status" value="1"/>
</dbReference>
<reference evidence="3" key="1">
    <citation type="journal article" date="2021" name="Proc. Natl. Acad. Sci. U.S.A.">
        <title>Three genomes in the algal genus Volvox reveal the fate of a haploid sex-determining region after a transition to homothallism.</title>
        <authorList>
            <person name="Yamamoto K."/>
            <person name="Hamaji T."/>
            <person name="Kawai-Toyooka H."/>
            <person name="Matsuzaki R."/>
            <person name="Takahashi F."/>
            <person name="Nishimura Y."/>
            <person name="Kawachi M."/>
            <person name="Noguchi H."/>
            <person name="Minakuchi Y."/>
            <person name="Umen J.G."/>
            <person name="Toyoda A."/>
            <person name="Nozaki H."/>
        </authorList>
    </citation>
    <scope>NUCLEOTIDE SEQUENCE</scope>
    <source>
        <strain evidence="3">NIES-3780</strain>
    </source>
</reference>
<evidence type="ECO:0000256" key="1">
    <source>
        <dbReference type="SAM" id="MobiDB-lite"/>
    </source>
</evidence>
<sequence>SLAHGPLLLLRYVVEDVPWAAVGASREGLAGAAGWAARALAAAEALVDVALPVLSRPQERNVGAEEVDTALLGDGGSDCGDAVEGGQQEVQEEEDGAEVNQGDGCGDILGPEAQVVITACWTTVKEVSLVLATVVRHMPLPTMASPSSGADRAAAVDADAVETPAANPPPPEAADLIPTTDAANMLTCDQLRRVGELLLRLLFEMKHNGAVDKTSLALTAVSERLLRATAPELHGLPRPWLEACIRRVLAPGQSRDDIVRRSAGLPFALGALFLAEPSNAPKAMLSRGMNALLAVAAAATSPYLMVTETDAAEAAAATATDSGMETAATAVKVEGFEVRQVWPVVHAFNSLRHAFNDGHLAVDTSGFFAPAIQACLRALRSRAWEIRNSAMLCFTALTARVLGFKNDSHGEACRKAVS</sequence>
<comment type="caution">
    <text evidence="3">The sequence shown here is derived from an EMBL/GenBank/DDBJ whole genome shotgun (WGS) entry which is preliminary data.</text>
</comment>
<organism evidence="3 4">
    <name type="scientific">Volvox africanus</name>
    <dbReference type="NCBI Taxonomy" id="51714"/>
    <lineage>
        <taxon>Eukaryota</taxon>
        <taxon>Viridiplantae</taxon>
        <taxon>Chlorophyta</taxon>
        <taxon>core chlorophytes</taxon>
        <taxon>Chlorophyceae</taxon>
        <taxon>CS clade</taxon>
        <taxon>Chlamydomonadales</taxon>
        <taxon>Volvocaceae</taxon>
        <taxon>Volvox</taxon>
    </lineage>
</organism>
<gene>
    <name evidence="3" type="ORF">Vafri_9414</name>
</gene>
<dbReference type="InterPro" id="IPR019442">
    <property type="entry name" value="THADA/TRM732_DUF2428"/>
</dbReference>
<proteinExistence type="predicted"/>
<dbReference type="GO" id="GO:0030488">
    <property type="term" value="P:tRNA methylation"/>
    <property type="evidence" value="ECO:0007669"/>
    <property type="project" value="TreeGrafter"/>
</dbReference>
<dbReference type="InterPro" id="IPR051954">
    <property type="entry name" value="tRNA_methyltransferase_THADA"/>
</dbReference>
<accession>A0A8J4F1E6</accession>